<dbReference type="PANTHER" id="PTHR43437">
    <property type="entry name" value="HYDROXYACYL-THIOESTER DEHYDRATASE TYPE 2, MITOCHONDRIAL-RELATED"/>
    <property type="match status" value="1"/>
</dbReference>
<accession>A0A3M0JVH2</accession>
<proteinExistence type="predicted"/>
<name>A0A3M0JVH2_HIRRU</name>
<reference evidence="1 2" key="1">
    <citation type="submission" date="2018-07" db="EMBL/GenBank/DDBJ databases">
        <title>A high quality draft genome assembly of the barn swallow (H. rustica rustica).</title>
        <authorList>
            <person name="Formenti G."/>
            <person name="Chiara M."/>
            <person name="Poveda L."/>
            <person name="Francoijs K.-J."/>
            <person name="Bonisoli-Alquati A."/>
            <person name="Canova L."/>
            <person name="Gianfranceschi L."/>
            <person name="Horner D.S."/>
            <person name="Saino N."/>
        </authorList>
    </citation>
    <scope>NUCLEOTIDE SEQUENCE [LARGE SCALE GENOMIC DNA]</scope>
    <source>
        <strain evidence="1">Chelidonia</strain>
        <tissue evidence="1">Blood</tissue>
    </source>
</reference>
<protein>
    <recommendedName>
        <fullName evidence="3">MaoC-like domain-containing protein</fullName>
    </recommendedName>
</protein>
<organism evidence="1 2">
    <name type="scientific">Hirundo rustica rustica</name>
    <dbReference type="NCBI Taxonomy" id="333673"/>
    <lineage>
        <taxon>Eukaryota</taxon>
        <taxon>Metazoa</taxon>
        <taxon>Chordata</taxon>
        <taxon>Craniata</taxon>
        <taxon>Vertebrata</taxon>
        <taxon>Euteleostomi</taxon>
        <taxon>Archelosauria</taxon>
        <taxon>Archosauria</taxon>
        <taxon>Dinosauria</taxon>
        <taxon>Saurischia</taxon>
        <taxon>Theropoda</taxon>
        <taxon>Coelurosauria</taxon>
        <taxon>Aves</taxon>
        <taxon>Neognathae</taxon>
        <taxon>Neoaves</taxon>
        <taxon>Telluraves</taxon>
        <taxon>Australaves</taxon>
        <taxon>Passeriformes</taxon>
        <taxon>Sylvioidea</taxon>
        <taxon>Hirundinidae</taxon>
        <taxon>Hirundo</taxon>
    </lineage>
</organism>
<dbReference type="InterPro" id="IPR029069">
    <property type="entry name" value="HotDog_dom_sf"/>
</dbReference>
<dbReference type="GO" id="GO:0006633">
    <property type="term" value="P:fatty acid biosynthetic process"/>
    <property type="evidence" value="ECO:0007669"/>
    <property type="project" value="TreeGrafter"/>
</dbReference>
<dbReference type="InterPro" id="IPR050965">
    <property type="entry name" value="UPF0336/Enoyl-CoA_hydratase"/>
</dbReference>
<dbReference type="OrthoDB" id="2262258at2759"/>
<keyword evidence="2" id="KW-1185">Reference proteome</keyword>
<evidence type="ECO:0000313" key="1">
    <source>
        <dbReference type="EMBL" id="RMB98946.1"/>
    </source>
</evidence>
<gene>
    <name evidence="1" type="ORF">DUI87_24491</name>
</gene>
<dbReference type="AlphaFoldDB" id="A0A3M0JVH2"/>
<dbReference type="GO" id="GO:0005739">
    <property type="term" value="C:mitochondrion"/>
    <property type="evidence" value="ECO:0007669"/>
    <property type="project" value="TreeGrafter"/>
</dbReference>
<dbReference type="EMBL" id="QRBI01000151">
    <property type="protein sequence ID" value="RMB98946.1"/>
    <property type="molecule type" value="Genomic_DNA"/>
</dbReference>
<dbReference type="STRING" id="333673.A0A3M0JVH2"/>
<dbReference type="GO" id="GO:0019171">
    <property type="term" value="F:(3R)-hydroxyacyl-[acyl-carrier-protein] dehydratase activity"/>
    <property type="evidence" value="ECO:0007669"/>
    <property type="project" value="TreeGrafter"/>
</dbReference>
<dbReference type="SUPFAM" id="SSF54637">
    <property type="entry name" value="Thioesterase/thiol ester dehydrase-isomerase"/>
    <property type="match status" value="1"/>
</dbReference>
<dbReference type="Gene3D" id="3.10.129.10">
    <property type="entry name" value="Hotdog Thioesterase"/>
    <property type="match status" value="1"/>
</dbReference>
<comment type="caution">
    <text evidence="1">The sequence shown here is derived from an EMBL/GenBank/DDBJ whole genome shotgun (WGS) entry which is preliminary data.</text>
</comment>
<dbReference type="PANTHER" id="PTHR43437:SF3">
    <property type="entry name" value="HYDROXYACYL-THIOESTER DEHYDRATASE TYPE 2, MITOCHONDRIAL"/>
    <property type="match status" value="1"/>
</dbReference>
<evidence type="ECO:0008006" key="3">
    <source>
        <dbReference type="Google" id="ProtNLM"/>
    </source>
</evidence>
<evidence type="ECO:0000313" key="2">
    <source>
        <dbReference type="Proteomes" id="UP000269221"/>
    </source>
</evidence>
<dbReference type="Proteomes" id="UP000269221">
    <property type="component" value="Unassembled WGS sequence"/>
</dbReference>
<sequence>MAAAAFERRVLRRAAEHHYLRVRLGLVKLWSALTLLGFYQSRRCAFRVLQEIRFPAPLYVGEEVTAAAEVKRLKGSIAHISVSCEVRESGKTVMEGMVKVMVPDS</sequence>